<gene>
    <name evidence="1" type="ORF">MP1_gp0108</name>
</gene>
<dbReference type="RefSeq" id="YP_009279966.1">
    <property type="nucleotide sequence ID" value="NC_031020.1"/>
</dbReference>
<organism evidence="1 2">
    <name type="scientific">Morganella phage vB_MmoM_MP1</name>
    <dbReference type="NCBI Taxonomy" id="1852628"/>
    <lineage>
        <taxon>Viruses</taxon>
        <taxon>Duplodnaviria</taxon>
        <taxon>Heunggongvirae</taxon>
        <taxon>Uroviricota</taxon>
        <taxon>Caudoviricetes</taxon>
        <taxon>Pantevenvirales</taxon>
        <taxon>Straboviridae</taxon>
        <taxon>Gualtarvirus</taxon>
        <taxon>Gualtarvirus mp1</taxon>
    </lineage>
</organism>
<name>A0A192Y9U1_9CAUD</name>
<dbReference type="KEGG" id="vg:29059310"/>
<dbReference type="Proteomes" id="UP000203816">
    <property type="component" value="Segment"/>
</dbReference>
<evidence type="ECO:0000313" key="2">
    <source>
        <dbReference type="Proteomes" id="UP000203816"/>
    </source>
</evidence>
<evidence type="ECO:0000313" key="1">
    <source>
        <dbReference type="EMBL" id="ANM46499.1"/>
    </source>
</evidence>
<proteinExistence type="predicted"/>
<dbReference type="EMBL" id="KX078569">
    <property type="protein sequence ID" value="ANM46499.1"/>
    <property type="molecule type" value="Genomic_DNA"/>
</dbReference>
<reference evidence="1 2" key="1">
    <citation type="submission" date="2016-04" db="EMBL/GenBank/DDBJ databases">
        <title>Comparative genomics of Morganella phages MP1 and MP2 define new clades among the T4 and T7-like Viruses.</title>
        <authorList>
            <person name="Pinto G."/>
            <person name="Oliveira A."/>
            <person name="Malgorzata L."/>
            <person name="Kropinski A."/>
            <person name="Azeredo J."/>
        </authorList>
    </citation>
    <scope>NUCLEOTIDE SEQUENCE [LARGE SCALE GENOMIC DNA]</scope>
</reference>
<keyword evidence="2" id="KW-1185">Reference proteome</keyword>
<protein>
    <submittedName>
        <fullName evidence="1">Uncharacterized protein</fullName>
    </submittedName>
</protein>
<sequence length="158" mass="18647">MKGIEKFSFDVNYVDGSKTLCIYASDIERIKDVYDLLVVNKVKNLSIKTIQTIFDGLCQITKEYDSIFKEMHIKFEYGSDKFEIKISLRLPNIDYNSLPVSAQKLYKTRNDNIKSVLSEYWIKFYELDRNYDKAIVNAEGYIKMKTVSDFVDECRRRL</sequence>
<accession>A0A192Y9U1</accession>
<dbReference type="GeneID" id="29059310"/>